<name>A0A8S0Z648_ARCPL</name>
<dbReference type="PANTHER" id="PTHR45985">
    <property type="match status" value="1"/>
</dbReference>
<dbReference type="InterPro" id="IPR052740">
    <property type="entry name" value="CE4"/>
</dbReference>
<proteinExistence type="predicted"/>
<dbReference type="Pfam" id="PF01522">
    <property type="entry name" value="Polysacc_deac_1"/>
    <property type="match status" value="1"/>
</dbReference>
<dbReference type="SUPFAM" id="SSF88713">
    <property type="entry name" value="Glycoside hydrolase/deacetylase"/>
    <property type="match status" value="1"/>
</dbReference>
<feature type="signal peptide" evidence="1">
    <location>
        <begin position="1"/>
        <end position="18"/>
    </location>
</feature>
<protein>
    <recommendedName>
        <fullName evidence="2">NodB homology domain-containing protein</fullName>
    </recommendedName>
</protein>
<sequence length="385" mass="44531">MKTPIFWGLLLLVAAVACDDVNESTEAEKCVPERCRLPDCRCSGTDIPGGIRPRSVPQFVTLTFDDAVTPLNMVTYRRLLYNRRNSNNCPIGTTFYMSHEYTDYQSINELYNRGFEIALHSITHKHDQDYWRNADYETLVKEFVDQRTQVAHFANIPSNAVKGVRMPFLQMAGDAQFIMMANHSLLYDASMATINLINPGLWPYTLHYRSTQECNVPPCPTSSIHGPWVLPILAWRDLEDFPCPFVDACSRGPNLQDEEGWYNFFLKNFENHYLGNRAPFGFYVHEAFIRTHPAVERALARFLNLLNSLNDVFMVNSEEVIEWVRNPIPLTEYRQQRCRTVQPTTCRFSNPCRIRSDHNGNTYYMPVCTACPRRYPWIGNPLGTW</sequence>
<evidence type="ECO:0000313" key="6">
    <source>
        <dbReference type="Proteomes" id="UP000494256"/>
    </source>
</evidence>
<comment type="caution">
    <text evidence="4">The sequence shown here is derived from an EMBL/GenBank/DDBJ whole genome shotgun (WGS) entry which is preliminary data.</text>
</comment>
<dbReference type="PROSITE" id="PS51257">
    <property type="entry name" value="PROKAR_LIPOPROTEIN"/>
    <property type="match status" value="1"/>
</dbReference>
<evidence type="ECO:0000313" key="3">
    <source>
        <dbReference type="EMBL" id="CAB3220932.1"/>
    </source>
</evidence>
<organism evidence="4 6">
    <name type="scientific">Arctia plantaginis</name>
    <name type="common">Wood tiger moth</name>
    <name type="synonym">Phalaena plantaginis</name>
    <dbReference type="NCBI Taxonomy" id="874455"/>
    <lineage>
        <taxon>Eukaryota</taxon>
        <taxon>Metazoa</taxon>
        <taxon>Ecdysozoa</taxon>
        <taxon>Arthropoda</taxon>
        <taxon>Hexapoda</taxon>
        <taxon>Insecta</taxon>
        <taxon>Pterygota</taxon>
        <taxon>Neoptera</taxon>
        <taxon>Endopterygota</taxon>
        <taxon>Lepidoptera</taxon>
        <taxon>Glossata</taxon>
        <taxon>Ditrysia</taxon>
        <taxon>Noctuoidea</taxon>
        <taxon>Erebidae</taxon>
        <taxon>Arctiinae</taxon>
        <taxon>Arctia</taxon>
    </lineage>
</organism>
<evidence type="ECO:0000256" key="1">
    <source>
        <dbReference type="SAM" id="SignalP"/>
    </source>
</evidence>
<dbReference type="PANTHER" id="PTHR45985:SF8">
    <property type="entry name" value="CHITIN DEACETYLASE-LIKE 9, ISOFORM A"/>
    <property type="match status" value="1"/>
</dbReference>
<dbReference type="CDD" id="cd10975">
    <property type="entry name" value="CE4_CDA_like_2"/>
    <property type="match status" value="1"/>
</dbReference>
<dbReference type="InterPro" id="IPR011330">
    <property type="entry name" value="Glyco_hydro/deAcase_b/a-brl"/>
</dbReference>
<reference evidence="5 6" key="1">
    <citation type="submission" date="2020-04" db="EMBL/GenBank/DDBJ databases">
        <authorList>
            <person name="Wallbank WR R."/>
            <person name="Pardo Diaz C."/>
            <person name="Kozak K."/>
            <person name="Martin S."/>
            <person name="Jiggins C."/>
            <person name="Moest M."/>
            <person name="Warren A I."/>
            <person name="Byers J.R.P. K."/>
            <person name="Montejo-Kovacevich G."/>
            <person name="Yen C E."/>
        </authorList>
    </citation>
    <scope>NUCLEOTIDE SEQUENCE [LARGE SCALE GENOMIC DNA]</scope>
</reference>
<feature type="domain" description="NodB homology" evidence="2">
    <location>
        <begin position="58"/>
        <end position="169"/>
    </location>
</feature>
<dbReference type="AlphaFoldDB" id="A0A8S0Z648"/>
<dbReference type="EMBL" id="CADEBC010000059">
    <property type="protein sequence ID" value="CAB3220932.1"/>
    <property type="molecule type" value="Genomic_DNA"/>
</dbReference>
<dbReference type="Gene3D" id="3.20.20.370">
    <property type="entry name" value="Glycoside hydrolase/deacetylase"/>
    <property type="match status" value="1"/>
</dbReference>
<evidence type="ECO:0000313" key="5">
    <source>
        <dbReference type="Proteomes" id="UP000494106"/>
    </source>
</evidence>
<keyword evidence="1" id="KW-0732">Signal</keyword>
<accession>A0A8S0Z648</accession>
<keyword evidence="5" id="KW-1185">Reference proteome</keyword>
<evidence type="ECO:0000313" key="4">
    <source>
        <dbReference type="EMBL" id="CAB3225925.1"/>
    </source>
</evidence>
<feature type="chain" id="PRO_5036434226" description="NodB homology domain-containing protein" evidence="1">
    <location>
        <begin position="19"/>
        <end position="385"/>
    </location>
</feature>
<dbReference type="Proteomes" id="UP000494256">
    <property type="component" value="Unassembled WGS sequence"/>
</dbReference>
<gene>
    <name evidence="4" type="ORF">APLA_LOCUS2482</name>
    <name evidence="3" type="ORF">APLA_LOCUS437</name>
</gene>
<dbReference type="OrthoDB" id="504708at2759"/>
<dbReference type="GO" id="GO:0005975">
    <property type="term" value="P:carbohydrate metabolic process"/>
    <property type="evidence" value="ECO:0007669"/>
    <property type="project" value="InterPro"/>
</dbReference>
<evidence type="ECO:0000259" key="2">
    <source>
        <dbReference type="Pfam" id="PF01522"/>
    </source>
</evidence>
<dbReference type="InterPro" id="IPR002509">
    <property type="entry name" value="NODB_dom"/>
</dbReference>
<dbReference type="EMBL" id="CADEBD010000226">
    <property type="protein sequence ID" value="CAB3225925.1"/>
    <property type="molecule type" value="Genomic_DNA"/>
</dbReference>
<dbReference type="GO" id="GO:0016810">
    <property type="term" value="F:hydrolase activity, acting on carbon-nitrogen (but not peptide) bonds"/>
    <property type="evidence" value="ECO:0007669"/>
    <property type="project" value="InterPro"/>
</dbReference>
<dbReference type="Proteomes" id="UP000494106">
    <property type="component" value="Unassembled WGS sequence"/>
</dbReference>